<protein>
    <recommendedName>
        <fullName evidence="3">Transposase</fullName>
    </recommendedName>
</protein>
<reference evidence="1 2" key="1">
    <citation type="submission" date="2023-08" db="EMBL/GenBank/DDBJ databases">
        <title>Implementing the SeqCode for naming new Mesorhizobium species isolated from Vachellia karroo root nodules.</title>
        <authorList>
            <person name="Van Lill M."/>
        </authorList>
    </citation>
    <scope>NUCLEOTIDE SEQUENCE [LARGE SCALE GENOMIC DNA]</scope>
    <source>
        <strain evidence="1 2">VK3E</strain>
    </source>
</reference>
<sequence length="55" mass="6078">MRLDSRQEAALQAIAESFIAQHKGDPVKALKEMIVLNGHLQERIDAVGAPRRAAR</sequence>
<name>A0ABU4WVE0_9HYPH</name>
<evidence type="ECO:0008006" key="3">
    <source>
        <dbReference type="Google" id="ProtNLM"/>
    </source>
</evidence>
<evidence type="ECO:0000313" key="2">
    <source>
        <dbReference type="Proteomes" id="UP001272097"/>
    </source>
</evidence>
<proteinExistence type="predicted"/>
<dbReference type="Proteomes" id="UP001272097">
    <property type="component" value="Unassembled WGS sequence"/>
</dbReference>
<dbReference type="EMBL" id="JAVIIS010000011">
    <property type="protein sequence ID" value="MDX8440023.1"/>
    <property type="molecule type" value="Genomic_DNA"/>
</dbReference>
<accession>A0ABU4WVE0</accession>
<organism evidence="1 2">
    <name type="scientific">Mesorhizobium australafricanum</name>
    <dbReference type="NCBI Taxonomy" id="3072311"/>
    <lineage>
        <taxon>Bacteria</taxon>
        <taxon>Pseudomonadati</taxon>
        <taxon>Pseudomonadota</taxon>
        <taxon>Alphaproteobacteria</taxon>
        <taxon>Hyphomicrobiales</taxon>
        <taxon>Phyllobacteriaceae</taxon>
        <taxon>Mesorhizobium</taxon>
    </lineage>
</organism>
<evidence type="ECO:0000313" key="1">
    <source>
        <dbReference type="EMBL" id="MDX8440023.1"/>
    </source>
</evidence>
<dbReference type="RefSeq" id="WP_320213939.1">
    <property type="nucleotide sequence ID" value="NZ_JAVIIS010000011.1"/>
</dbReference>
<keyword evidence="2" id="KW-1185">Reference proteome</keyword>
<comment type="caution">
    <text evidence="1">The sequence shown here is derived from an EMBL/GenBank/DDBJ whole genome shotgun (WGS) entry which is preliminary data.</text>
</comment>
<gene>
    <name evidence="1" type="ORF">RFM51_10485</name>
</gene>